<dbReference type="Gene3D" id="1.10.275.10">
    <property type="entry name" value="Fumarase/aspartase (N-terminal domain)"/>
    <property type="match status" value="1"/>
</dbReference>
<dbReference type="GO" id="GO:0005829">
    <property type="term" value="C:cytosol"/>
    <property type="evidence" value="ECO:0007669"/>
    <property type="project" value="TreeGrafter"/>
</dbReference>
<evidence type="ECO:0008006" key="3">
    <source>
        <dbReference type="Google" id="ProtNLM"/>
    </source>
</evidence>
<evidence type="ECO:0000313" key="2">
    <source>
        <dbReference type="EMBL" id="GAH97243.1"/>
    </source>
</evidence>
<organism evidence="2">
    <name type="scientific">marine sediment metagenome</name>
    <dbReference type="NCBI Taxonomy" id="412755"/>
    <lineage>
        <taxon>unclassified sequences</taxon>
        <taxon>metagenomes</taxon>
        <taxon>ecological metagenomes</taxon>
    </lineage>
</organism>
<feature type="non-terminal residue" evidence="2">
    <location>
        <position position="1"/>
    </location>
</feature>
<dbReference type="PANTHER" id="PTHR43172">
    <property type="entry name" value="ADENYLOSUCCINATE LYASE"/>
    <property type="match status" value="1"/>
</dbReference>
<dbReference type="InterPro" id="IPR024083">
    <property type="entry name" value="Fumarase/histidase_N"/>
</dbReference>
<comment type="caution">
    <text evidence="2">The sequence shown here is derived from an EMBL/GenBank/DDBJ whole genome shotgun (WGS) entry which is preliminary data.</text>
</comment>
<sequence length="72" mass="7995">QLLVEKELAYANYKVGRIPETAFAVIKEKCSPSVVKLERVKEIEKEIHHDLMSVVLAISEQCGEAGGYVHLG</sequence>
<dbReference type="AlphaFoldDB" id="X1LSW8"/>
<name>X1LSW8_9ZZZZ</name>
<dbReference type="InterPro" id="IPR008948">
    <property type="entry name" value="L-Aspartase-like"/>
</dbReference>
<dbReference type="GO" id="GO:0070626">
    <property type="term" value="F:(S)-2-(5-amino-1-(5-phospho-D-ribosyl)imidazole-4-carboxamido) succinate lyase (fumarate-forming) activity"/>
    <property type="evidence" value="ECO:0007669"/>
    <property type="project" value="TreeGrafter"/>
</dbReference>
<reference evidence="2" key="1">
    <citation type="journal article" date="2014" name="Front. Microbiol.">
        <title>High frequency of phylogenetically diverse reductive dehalogenase-homologous genes in deep subseafloor sedimentary metagenomes.</title>
        <authorList>
            <person name="Kawai M."/>
            <person name="Futagami T."/>
            <person name="Toyoda A."/>
            <person name="Takaki Y."/>
            <person name="Nishi S."/>
            <person name="Hori S."/>
            <person name="Arai W."/>
            <person name="Tsubouchi T."/>
            <person name="Morono Y."/>
            <person name="Uchiyama I."/>
            <person name="Ito T."/>
            <person name="Fujiyama A."/>
            <person name="Inagaki F."/>
            <person name="Takami H."/>
        </authorList>
    </citation>
    <scope>NUCLEOTIDE SEQUENCE</scope>
    <source>
        <strain evidence="2">Expedition CK06-06</strain>
    </source>
</reference>
<proteinExistence type="predicted"/>
<feature type="non-terminal residue" evidence="2">
    <location>
        <position position="72"/>
    </location>
</feature>
<dbReference type="PANTHER" id="PTHR43172:SF1">
    <property type="entry name" value="ADENYLOSUCCINATE LYASE"/>
    <property type="match status" value="1"/>
</dbReference>
<dbReference type="GO" id="GO:0004018">
    <property type="term" value="F:N6-(1,2-dicarboxyethyl)AMP AMP-lyase (fumarate-forming) activity"/>
    <property type="evidence" value="ECO:0007669"/>
    <property type="project" value="TreeGrafter"/>
</dbReference>
<protein>
    <recommendedName>
        <fullName evidence="3">Fumarate lyase N-terminal domain-containing protein</fullName>
    </recommendedName>
</protein>
<dbReference type="GO" id="GO:0044208">
    <property type="term" value="P:'de novo' AMP biosynthetic process"/>
    <property type="evidence" value="ECO:0007669"/>
    <property type="project" value="TreeGrafter"/>
</dbReference>
<accession>X1LSW8</accession>
<keyword evidence="1" id="KW-0456">Lyase</keyword>
<dbReference type="EMBL" id="BARU01048546">
    <property type="protein sequence ID" value="GAH97243.1"/>
    <property type="molecule type" value="Genomic_DNA"/>
</dbReference>
<evidence type="ECO:0000256" key="1">
    <source>
        <dbReference type="ARBA" id="ARBA00023239"/>
    </source>
</evidence>
<dbReference type="SUPFAM" id="SSF48557">
    <property type="entry name" value="L-aspartase-like"/>
    <property type="match status" value="1"/>
</dbReference>
<gene>
    <name evidence="2" type="ORF">S03H2_72085</name>
</gene>